<comment type="subcellular location">
    <subcellularLocation>
        <location evidence="1">Cell membrane</location>
        <topology evidence="1">Multi-pass membrane protein</topology>
    </subcellularLocation>
</comment>
<evidence type="ECO:0000256" key="4">
    <source>
        <dbReference type="ARBA" id="ARBA00022989"/>
    </source>
</evidence>
<feature type="transmembrane region" description="Helical" evidence="6">
    <location>
        <begin position="260"/>
        <end position="279"/>
    </location>
</feature>
<keyword evidence="5 6" id="KW-0472">Membrane</keyword>
<dbReference type="EMBL" id="NBIU01000011">
    <property type="protein sequence ID" value="PZT48206.1"/>
    <property type="molecule type" value="Genomic_DNA"/>
</dbReference>
<accession>A0A2W6NLA0</accession>
<evidence type="ECO:0000256" key="6">
    <source>
        <dbReference type="SAM" id="Phobius"/>
    </source>
</evidence>
<reference evidence="7 8" key="1">
    <citation type="submission" date="2017-03" db="EMBL/GenBank/DDBJ databases">
        <title>Genomic and clinical evidence uncovers the enterohepatic species Helicobacter valdiviensis as a potential human intestinal pathogen.</title>
        <authorList>
            <person name="Fresia P."/>
            <person name="Jara R."/>
            <person name="Sierra R."/>
            <person name="Ferres I."/>
            <person name="Greif G."/>
            <person name="Iraola G."/>
            <person name="Collado L."/>
        </authorList>
    </citation>
    <scope>NUCLEOTIDE SEQUENCE [LARGE SCALE GENOMIC DNA]</scope>
    <source>
        <strain evidence="7 8">WBE14</strain>
    </source>
</reference>
<evidence type="ECO:0008006" key="9">
    <source>
        <dbReference type="Google" id="ProtNLM"/>
    </source>
</evidence>
<keyword evidence="4 6" id="KW-1133">Transmembrane helix</keyword>
<dbReference type="Pfam" id="PF03739">
    <property type="entry name" value="LptF_LptG"/>
    <property type="match status" value="1"/>
</dbReference>
<evidence type="ECO:0000256" key="5">
    <source>
        <dbReference type="ARBA" id="ARBA00023136"/>
    </source>
</evidence>
<evidence type="ECO:0000256" key="3">
    <source>
        <dbReference type="ARBA" id="ARBA00022692"/>
    </source>
</evidence>
<feature type="transmembrane region" description="Helical" evidence="6">
    <location>
        <begin position="98"/>
        <end position="120"/>
    </location>
</feature>
<keyword evidence="3 6" id="KW-0812">Transmembrane</keyword>
<keyword evidence="8" id="KW-1185">Reference proteome</keyword>
<gene>
    <name evidence="7" type="ORF">B6S12_05145</name>
</gene>
<organism evidence="7 8">
    <name type="scientific">Helicobacter valdiviensis</name>
    <dbReference type="NCBI Taxonomy" id="1458358"/>
    <lineage>
        <taxon>Bacteria</taxon>
        <taxon>Pseudomonadati</taxon>
        <taxon>Campylobacterota</taxon>
        <taxon>Epsilonproteobacteria</taxon>
        <taxon>Campylobacterales</taxon>
        <taxon>Helicobacteraceae</taxon>
        <taxon>Helicobacter</taxon>
    </lineage>
</organism>
<evidence type="ECO:0000313" key="7">
    <source>
        <dbReference type="EMBL" id="PZT48206.1"/>
    </source>
</evidence>
<dbReference type="AlphaFoldDB" id="A0A2W6NLA0"/>
<dbReference type="RefSeq" id="WP_111229744.1">
    <property type="nucleotide sequence ID" value="NZ_NBIU01000011.1"/>
</dbReference>
<comment type="caution">
    <text evidence="7">The sequence shown here is derived from an EMBL/GenBank/DDBJ whole genome shotgun (WGS) entry which is preliminary data.</text>
</comment>
<sequence>MRIKNYLFLSFAQIFFPVFLVLFFIASVVIFIRIAGVTFVVKISFLELLSLYIYTLPTMIFFVIPLSFFVACTLSLSRLCFDYELPVLFALGMSPANIVKIFLPIALLVSFTLFMVSFVLTPLSDVAYRQFLEQKKSSIHLNLSPNEFGQKLGDWLVYTQNANEENNTYENIVLLSFAENGGFIFAKEAHMANQNGIMEVFLKDGKVYRQNQNELEKIDFEKLTIRNSLIADFSDNLGVLNYWKRAFLDNPKKDKIRQNLSLYMIVSLFPLASLFYFPLIGVKNPRYDKNYTILQTMLAVGGFYGITYLATSYLPLSGMIFVPLLWFSLGYFAYCRFVRKYY</sequence>
<feature type="transmembrane region" description="Helical" evidence="6">
    <location>
        <begin position="52"/>
        <end position="77"/>
    </location>
</feature>
<dbReference type="GO" id="GO:0015920">
    <property type="term" value="P:lipopolysaccharide transport"/>
    <property type="evidence" value="ECO:0007669"/>
    <property type="project" value="TreeGrafter"/>
</dbReference>
<feature type="transmembrane region" description="Helical" evidence="6">
    <location>
        <begin position="7"/>
        <end position="32"/>
    </location>
</feature>
<dbReference type="GO" id="GO:0043190">
    <property type="term" value="C:ATP-binding cassette (ABC) transporter complex"/>
    <property type="evidence" value="ECO:0007669"/>
    <property type="project" value="TreeGrafter"/>
</dbReference>
<evidence type="ECO:0000313" key="8">
    <source>
        <dbReference type="Proteomes" id="UP000249746"/>
    </source>
</evidence>
<dbReference type="InterPro" id="IPR005495">
    <property type="entry name" value="LptG/LptF_permease"/>
</dbReference>
<proteinExistence type="predicted"/>
<dbReference type="OrthoDB" id="5372422at2"/>
<dbReference type="Proteomes" id="UP000249746">
    <property type="component" value="Unassembled WGS sequence"/>
</dbReference>
<dbReference type="PANTHER" id="PTHR33529:SF7">
    <property type="entry name" value="LIPOPOLYSACCHARIDE EXPORT SYSTEM PERMEASE PROTEIN LPTF"/>
    <property type="match status" value="1"/>
</dbReference>
<protein>
    <recommendedName>
        <fullName evidence="9">Permease</fullName>
    </recommendedName>
</protein>
<evidence type="ECO:0000256" key="2">
    <source>
        <dbReference type="ARBA" id="ARBA00022475"/>
    </source>
</evidence>
<keyword evidence="2" id="KW-1003">Cell membrane</keyword>
<dbReference type="PANTHER" id="PTHR33529">
    <property type="entry name" value="SLR0882 PROTEIN-RELATED"/>
    <property type="match status" value="1"/>
</dbReference>
<evidence type="ECO:0000256" key="1">
    <source>
        <dbReference type="ARBA" id="ARBA00004651"/>
    </source>
</evidence>
<name>A0A2W6NLA0_9HELI</name>
<feature type="transmembrane region" description="Helical" evidence="6">
    <location>
        <begin position="316"/>
        <end position="334"/>
    </location>
</feature>